<evidence type="ECO:0000256" key="3">
    <source>
        <dbReference type="ARBA" id="ARBA00011081"/>
    </source>
</evidence>
<dbReference type="GO" id="GO:0000287">
    <property type="term" value="F:magnesium ion binding"/>
    <property type="evidence" value="ECO:0007669"/>
    <property type="project" value="UniProtKB-ARBA"/>
</dbReference>
<proteinExistence type="inferred from homology"/>
<dbReference type="Pfam" id="PF13292">
    <property type="entry name" value="DXP_synthase_N"/>
    <property type="match status" value="2"/>
</dbReference>
<comment type="similarity">
    <text evidence="3">Belongs to the transketolase family. DXPS subfamily.</text>
</comment>
<dbReference type="PANTHER" id="PTHR43322:SF5">
    <property type="entry name" value="1-DEOXY-D-XYLULOSE-5-PHOSPHATE SYNTHASE, CHLOROPLASTIC"/>
    <property type="match status" value="1"/>
</dbReference>
<dbReference type="GO" id="GO:0019288">
    <property type="term" value="P:isopentenyl diphosphate biosynthetic process, methylerythritol 4-phosphate pathway"/>
    <property type="evidence" value="ECO:0007669"/>
    <property type="project" value="TreeGrafter"/>
</dbReference>
<dbReference type="InterPro" id="IPR033248">
    <property type="entry name" value="Transketolase_C"/>
</dbReference>
<feature type="domain" description="Transketolase-like pyrimidine-binding" evidence="12">
    <location>
        <begin position="293"/>
        <end position="453"/>
    </location>
</feature>
<comment type="pathway">
    <text evidence="2">Metabolic intermediate biosynthesis; 1-deoxy-D-xylulose 5-phosphate biosynthesis; 1-deoxy-D-xylulose 5-phosphate from D-glyceraldehyde 3-phosphate and pyruvate: step 1/1.</text>
</comment>
<dbReference type="GO" id="GO:0008661">
    <property type="term" value="F:1-deoxy-D-xylulose-5-phosphate synthase activity"/>
    <property type="evidence" value="ECO:0007669"/>
    <property type="project" value="UniProtKB-EC"/>
</dbReference>
<evidence type="ECO:0000256" key="6">
    <source>
        <dbReference type="ARBA" id="ARBA00022679"/>
    </source>
</evidence>
<dbReference type="InterPro" id="IPR009014">
    <property type="entry name" value="Transketo_C/PFOR_II"/>
</dbReference>
<evidence type="ECO:0000256" key="5">
    <source>
        <dbReference type="ARBA" id="ARBA00013150"/>
    </source>
</evidence>
<dbReference type="Pfam" id="PF02779">
    <property type="entry name" value="Transket_pyr"/>
    <property type="match status" value="1"/>
</dbReference>
<dbReference type="SUPFAM" id="SSF52922">
    <property type="entry name" value="TK C-terminal domain-like"/>
    <property type="match status" value="1"/>
</dbReference>
<keyword evidence="6" id="KW-0808">Transferase</keyword>
<evidence type="ECO:0000256" key="8">
    <source>
        <dbReference type="ARBA" id="ARBA00022842"/>
    </source>
</evidence>
<evidence type="ECO:0000256" key="11">
    <source>
        <dbReference type="ARBA" id="ARBA00023229"/>
    </source>
</evidence>
<dbReference type="InterPro" id="IPR029061">
    <property type="entry name" value="THDP-binding"/>
</dbReference>
<protein>
    <recommendedName>
        <fullName evidence="5">1-deoxy-D-xylulose-5-phosphate synthase</fullName>
        <ecNumber evidence="5">2.2.1.7</ecNumber>
    </recommendedName>
</protein>
<dbReference type="PANTHER" id="PTHR43322">
    <property type="entry name" value="1-D-DEOXYXYLULOSE 5-PHOSPHATE SYNTHASE-RELATED"/>
    <property type="match status" value="1"/>
</dbReference>
<dbReference type="Pfam" id="PF02780">
    <property type="entry name" value="Transketolase_C"/>
    <property type="match status" value="1"/>
</dbReference>
<dbReference type="EC" id="2.2.1.7" evidence="5"/>
<dbReference type="GO" id="GO:0005829">
    <property type="term" value="C:cytosol"/>
    <property type="evidence" value="ECO:0007669"/>
    <property type="project" value="TreeGrafter"/>
</dbReference>
<evidence type="ECO:0000256" key="7">
    <source>
        <dbReference type="ARBA" id="ARBA00022723"/>
    </source>
</evidence>
<dbReference type="Gene3D" id="3.40.50.920">
    <property type="match status" value="1"/>
</dbReference>
<dbReference type="GO" id="GO:0009228">
    <property type="term" value="P:thiamine biosynthetic process"/>
    <property type="evidence" value="ECO:0007669"/>
    <property type="project" value="UniProtKB-KW"/>
</dbReference>
<evidence type="ECO:0000256" key="4">
    <source>
        <dbReference type="ARBA" id="ARBA00011738"/>
    </source>
</evidence>
<dbReference type="AlphaFoldDB" id="A0AB39PPG7"/>
<reference evidence="13" key="1">
    <citation type="submission" date="2024-07" db="EMBL/GenBank/DDBJ databases">
        <authorList>
            <person name="Yu S.T."/>
        </authorList>
    </citation>
    <scope>NUCLEOTIDE SEQUENCE</scope>
    <source>
        <strain evidence="13">R21</strain>
    </source>
</reference>
<dbReference type="Gene3D" id="3.40.50.970">
    <property type="match status" value="2"/>
</dbReference>
<dbReference type="RefSeq" id="WP_369242845.1">
    <property type="nucleotide sequence ID" value="NZ_CP163435.1"/>
</dbReference>
<dbReference type="InterPro" id="IPR005475">
    <property type="entry name" value="Transketolase-like_Pyr-bd"/>
</dbReference>
<comment type="cofactor">
    <cofactor evidence="1">
        <name>Mg(2+)</name>
        <dbReference type="ChEBI" id="CHEBI:18420"/>
    </cofactor>
</comment>
<keyword evidence="7" id="KW-0479">Metal-binding</keyword>
<dbReference type="SUPFAM" id="SSF52518">
    <property type="entry name" value="Thiamin diphosphate-binding fold (THDP-binding)"/>
    <property type="match status" value="2"/>
</dbReference>
<evidence type="ECO:0000256" key="2">
    <source>
        <dbReference type="ARBA" id="ARBA00004980"/>
    </source>
</evidence>
<evidence type="ECO:0000313" key="13">
    <source>
        <dbReference type="EMBL" id="XDQ31698.1"/>
    </source>
</evidence>
<evidence type="ECO:0000259" key="12">
    <source>
        <dbReference type="SMART" id="SM00861"/>
    </source>
</evidence>
<evidence type="ECO:0000256" key="9">
    <source>
        <dbReference type="ARBA" id="ARBA00022977"/>
    </source>
</evidence>
<accession>A0AB39PPG7</accession>
<dbReference type="InterPro" id="IPR005477">
    <property type="entry name" value="Dxylulose-5-P_synthase"/>
</dbReference>
<dbReference type="GO" id="GO:0016114">
    <property type="term" value="P:terpenoid biosynthetic process"/>
    <property type="evidence" value="ECO:0007669"/>
    <property type="project" value="InterPro"/>
</dbReference>
<keyword evidence="8" id="KW-0460">Magnesium</keyword>
<evidence type="ECO:0000256" key="10">
    <source>
        <dbReference type="ARBA" id="ARBA00023052"/>
    </source>
</evidence>
<gene>
    <name evidence="13" type="ORF">AB5J56_28360</name>
</gene>
<dbReference type="SMART" id="SM00861">
    <property type="entry name" value="Transket_pyr"/>
    <property type="match status" value="1"/>
</dbReference>
<keyword evidence="9" id="KW-0784">Thiamine biosynthesis</keyword>
<name>A0AB39PPG7_9ACTN</name>
<comment type="subunit">
    <text evidence="4">Homodimer.</text>
</comment>
<keyword evidence="10" id="KW-0786">Thiamine pyrophosphate</keyword>
<organism evidence="13">
    <name type="scientific">Streptomyces sp. R21</name>
    <dbReference type="NCBI Taxonomy" id="3238627"/>
    <lineage>
        <taxon>Bacteria</taxon>
        <taxon>Bacillati</taxon>
        <taxon>Actinomycetota</taxon>
        <taxon>Actinomycetes</taxon>
        <taxon>Kitasatosporales</taxon>
        <taxon>Streptomycetaceae</taxon>
        <taxon>Streptomyces</taxon>
    </lineage>
</organism>
<keyword evidence="11" id="KW-0414">Isoprene biosynthesis</keyword>
<sequence>MPRPRTPLLDGVYGPHDMRALEPGQLPGLAAEIREFMAAGPGDPDARSDAAVELGIALHRVFNWPRDPFVWGDSSLTRPHELLTGRRELTGPDSDRPQDPPCARVLSYAAGLATAYRLSGCTDRHVVAVVNGRALAAGGAWEALGSLARTPELRIVVVVLDDEGSPGRAAPGGAARRLGSHGYGRLVGLGKDVLRHTPVVGGPLAGALHSAGQGMRELLTPQGLLADLELNLAESGPVDGRDVAAVEAALRAAKGAARPVIVRCVTQGRERAAEDERSYVPGRAVQADGPGPQSWTSVFAEEMVKAGAERPYVIGVRACDRLPAPLGLFGEVYPDRVFDFGNAEAHAASCASGMAAGGLHPVVAAHDGFLGHALEQVARDAARREYGVTFALAGSGAPDEIGGADPAALSRMVPGLRCAAPRDGARLRAQLHAALGVEDAPTVLRFPEGLVGPDIEAVAHDRGIDVLYGGPAARGDVREVRDVLIVSVGAMAPVCLEAALLLSTQGVSVTVVDPGWIVPLPARLAELAAEHVLSATVEDDDRLCGVAALLTRALEGSMVGTPPMRFARPVGTADGAPLTGGIIADTIAHRLGEQRACV</sequence>
<evidence type="ECO:0000256" key="1">
    <source>
        <dbReference type="ARBA" id="ARBA00001946"/>
    </source>
</evidence>
<dbReference type="EMBL" id="CP163435">
    <property type="protein sequence ID" value="XDQ31698.1"/>
    <property type="molecule type" value="Genomic_DNA"/>
</dbReference>